<evidence type="ECO:0000256" key="3">
    <source>
        <dbReference type="SAM" id="SignalP"/>
    </source>
</evidence>
<organism evidence="6 7">
    <name type="scientific">Wenyingzhuangia marina</name>
    <dbReference type="NCBI Taxonomy" id="1195760"/>
    <lineage>
        <taxon>Bacteria</taxon>
        <taxon>Pseudomonadati</taxon>
        <taxon>Bacteroidota</taxon>
        <taxon>Flavobacteriia</taxon>
        <taxon>Flavobacteriales</taxon>
        <taxon>Flavobacteriaceae</taxon>
        <taxon>Wenyingzhuangia</taxon>
    </lineage>
</organism>
<evidence type="ECO:0000313" key="7">
    <source>
        <dbReference type="Proteomes" id="UP000184109"/>
    </source>
</evidence>
<evidence type="ECO:0008006" key="8">
    <source>
        <dbReference type="Google" id="ProtNLM"/>
    </source>
</evidence>
<dbReference type="SMART" id="SM01419">
    <property type="entry name" value="Thiol-ester_cl"/>
    <property type="match status" value="1"/>
</dbReference>
<dbReference type="InterPro" id="IPR047565">
    <property type="entry name" value="Alpha-macroglob_thiol-ester_cl"/>
</dbReference>
<evidence type="ECO:0000259" key="4">
    <source>
        <dbReference type="SMART" id="SM01359"/>
    </source>
</evidence>
<evidence type="ECO:0000256" key="1">
    <source>
        <dbReference type="ARBA" id="ARBA00010556"/>
    </source>
</evidence>
<protein>
    <recommendedName>
        <fullName evidence="8">Alpha-2-macroglobulin family N-terminal region</fullName>
    </recommendedName>
</protein>
<dbReference type="RefSeq" id="WP_073120536.1">
    <property type="nucleotide sequence ID" value="NZ_BMEN01000003.1"/>
</dbReference>
<sequence>MKKFIGSVCLLFISSILFLSSCKKQQKPLNNKDFNYSEYIYNHTSGVVSTQEEIKIFLVKASEVTKEDLKNAFSTKPETEGKLEIINNKQIVFKPKTPLLNNQEYLVSLNLEKLYPNHTKSLSPYSFKFKTKTQDFDINTQALQSYNKDWQYIVGEIKTNDVTSIDKIKQVLTATQNNKQLSIKFDEINIDTDVFPFKIDSIYREIDDSKIHINYNGKSLNVDKNETREINIIGKNNFKVVDVKVVNNAEQFVEINFTDALQKNQNLKGLISIQGVNDLKYIISGNLVKVYPDNTLKGDLKVFIHEGIKNTYGYSYQTTISKTLSFDEPKPEIKFSKSGNILPNSDNLNIQFQAINLNAVEVTIYKIFESNILQFLQQNNLEGNQNIKMVARPIAKKIIPLHTSNPSDYSKWQTYGIALNQLINIDKGAIFYRVQLNFKQAYSTYKCNNTTTNPTKTVQEQNFDEEDIETSNWDNDNYYNDYEDYYWSDRDNPCTYSYYRNKSVYKNIIATNIGLTVKKGNNNSFFIATNHTVTSAPLSDVKVEFYNYQQQPIANIQTNAQGIAMIDLDKTPFFITAKKDGQTTYLKVNDGNVLSMSNFNTNGVQPIKGIKGFIYTERGVWRPGDTIFVGFMLNDLKNKILENNPVTIDIKDPNNVLKYRKVKTKGVNHLYTFKIPTKDSDLTGKWNATISVGGATFQKSLKIETIKPNRLKINIKTDAKVLSKNNEVNITAKWLHGAIAKELKVESSLMLKPQKTSFENFPSFVFDDPSKHFETEETNVLNDKLNSAGEIKFVLNPKINNNAPGLLKAYLTTKVFENGGDFSTDVYSQTYSPFTTYIGLKRPQGDKARNMLLTDKEHLFELVSVDENGKTVANQKLEVNIYKMENSWWWNNTNNYSQFNASSFKTPVFNKTMNTTSNGKASFKFEIKYPEWGRYFVQVTNKNSGHSTGETVFIDWPGWAGKAKKGNQKEAAMLVFTTDKETYQLNEEVHVNFPSAENGHALITIENNEKVAQHFTIDTQKESTNFSFKVDKNMTPNVYISITALQPHHNTKNDLPIRMYGVKNIFVEDANTHLNPTLNIPKEVEPEKEFELKVAEKNGKPFTYTIAIVDEGLLDLTRYTTPSPWKYFNNKEALGIKTWDIYDDVIGAFGGKLNQVFSIGGDQDLGAAKTQKANRFKPVVIFKGPFTLANNKTNTHKITIPKYIGAVKAMIVAHHSENEAYGETDASVLVKKPLMLLASAPRKVSLNEKIKVPITVFNALENNQNVKIEIKTNDIFSIEGNKIQSLNFKEPGDDIVYFDIKTVKTGVGKITITAKNKSHTASYDIELDSYNPINRVTKSEEAYIEANSNKKVTINGFGIENTNQATIEISSFPQINFTDRLQYLIRYPHGCLEQTVSAVFPQLYMHDLFELSQSDKNTITENIKAGIQKLNSFQLTSGGFTYWPGNYKANEWVSNYAGHFLIEAEKQGYALPYNFKNNWIAYQKQVARSWRKTKDNSYVEQAYRLYTLALAQSPELSIMNRIREDKKIDNIAKLRLALAYAIIGQKEAAIELMNNASLIDYTKVFQVNHGSTLINKSIALEAYQALNNDTKAREMLQDIANELNSDNYLNTKTTANCLLALCNYYQQTSNQPLLAKLNTNGKKTDINSQKSIWKKEVKINQGDYQITINNNGKKALYVKINYSGIPEINNEESLSKNLITQINYMDNNGKLIDITKLSQGVSFVAQIEVKNIVNKSVKDVALTYQIPSGWELINTRYAMDDNSSTSNIDYADIRDNAIHYYFDLKNNETKSFNVKINTTYLGSYYLPGTHVEVMYDQNYMSHTKGKWINVIP</sequence>
<dbReference type="InterPro" id="IPR051802">
    <property type="entry name" value="YfhM-like"/>
</dbReference>
<dbReference type="InterPro" id="IPR021868">
    <property type="entry name" value="Alpha_2_Macroglob_MG3"/>
</dbReference>
<evidence type="ECO:0000259" key="5">
    <source>
        <dbReference type="SMART" id="SM01360"/>
    </source>
</evidence>
<dbReference type="PANTHER" id="PTHR40094">
    <property type="entry name" value="ALPHA-2-MACROGLOBULIN HOMOLOG"/>
    <property type="match status" value="1"/>
</dbReference>
<dbReference type="InterPro" id="IPR041462">
    <property type="entry name" value="Bact_A2M_MG6"/>
</dbReference>
<dbReference type="InterPro" id="IPR002890">
    <property type="entry name" value="MG2"/>
</dbReference>
<dbReference type="CDD" id="cd02891">
    <property type="entry name" value="A2M_like"/>
    <property type="match status" value="1"/>
</dbReference>
<dbReference type="Pfam" id="PF17972">
    <property type="entry name" value="bMG5"/>
    <property type="match status" value="1"/>
</dbReference>
<reference evidence="7" key="1">
    <citation type="submission" date="2016-11" db="EMBL/GenBank/DDBJ databases">
        <authorList>
            <person name="Varghese N."/>
            <person name="Submissions S."/>
        </authorList>
    </citation>
    <scope>NUCLEOTIDE SEQUENCE [LARGE SCALE GENOMIC DNA]</scope>
    <source>
        <strain evidence="7">DSM 100572</strain>
    </source>
</reference>
<dbReference type="InterPro" id="IPR041246">
    <property type="entry name" value="Bact_MG10"/>
</dbReference>
<dbReference type="OrthoDB" id="9767116at2"/>
<dbReference type="EMBL" id="FQXQ01000003">
    <property type="protein sequence ID" value="SHH73552.1"/>
    <property type="molecule type" value="Genomic_DNA"/>
</dbReference>
<dbReference type="Gene3D" id="1.50.10.20">
    <property type="match status" value="1"/>
</dbReference>
<dbReference type="Pfam" id="PF17973">
    <property type="entry name" value="bMG10"/>
    <property type="match status" value="1"/>
</dbReference>
<dbReference type="STRING" id="1195760.SAMN05444281_1736"/>
<accession>A0A1M5VE63</accession>
<dbReference type="PANTHER" id="PTHR40094:SF1">
    <property type="entry name" value="UBIQUITIN DOMAIN-CONTAINING PROTEIN"/>
    <property type="match status" value="1"/>
</dbReference>
<proteinExistence type="inferred from homology"/>
<dbReference type="Pfam" id="PF07678">
    <property type="entry name" value="TED_complement"/>
    <property type="match status" value="1"/>
</dbReference>
<keyword evidence="2 3" id="KW-0732">Signal</keyword>
<dbReference type="Pfam" id="PF17962">
    <property type="entry name" value="bMG6"/>
    <property type="match status" value="1"/>
</dbReference>
<dbReference type="InterPro" id="IPR041203">
    <property type="entry name" value="Bact_A2M_MG5"/>
</dbReference>
<dbReference type="SMART" id="SM01359">
    <property type="entry name" value="A2M_N_2"/>
    <property type="match status" value="1"/>
</dbReference>
<dbReference type="Gene3D" id="2.60.40.10">
    <property type="entry name" value="Immunoglobulins"/>
    <property type="match status" value="1"/>
</dbReference>
<dbReference type="SMART" id="SM01360">
    <property type="entry name" value="A2M"/>
    <property type="match status" value="1"/>
</dbReference>
<dbReference type="Proteomes" id="UP000184109">
    <property type="component" value="Unassembled WGS sequence"/>
</dbReference>
<dbReference type="Gene3D" id="2.60.40.1930">
    <property type="match status" value="1"/>
</dbReference>
<feature type="domain" description="Alpha-2-macroglobulin" evidence="5">
    <location>
        <begin position="1179"/>
        <end position="1270"/>
    </location>
</feature>
<dbReference type="InterPro" id="IPR011625">
    <property type="entry name" value="A2M_N_BRD"/>
</dbReference>
<feature type="chain" id="PRO_5012183704" description="Alpha-2-macroglobulin family N-terminal region" evidence="3">
    <location>
        <begin position="20"/>
        <end position="1832"/>
    </location>
</feature>
<dbReference type="InterPro" id="IPR001599">
    <property type="entry name" value="Macroglobln_a2"/>
</dbReference>
<dbReference type="PROSITE" id="PS51257">
    <property type="entry name" value="PROKAR_LIPOPROTEIN"/>
    <property type="match status" value="1"/>
</dbReference>
<dbReference type="InterPro" id="IPR008930">
    <property type="entry name" value="Terpenoid_cyclase/PrenylTrfase"/>
</dbReference>
<dbReference type="Pfam" id="PF00207">
    <property type="entry name" value="A2M"/>
    <property type="match status" value="1"/>
</dbReference>
<evidence type="ECO:0000256" key="2">
    <source>
        <dbReference type="ARBA" id="ARBA00022729"/>
    </source>
</evidence>
<dbReference type="GO" id="GO:0005615">
    <property type="term" value="C:extracellular space"/>
    <property type="evidence" value="ECO:0007669"/>
    <property type="project" value="InterPro"/>
</dbReference>
<feature type="domain" description="Alpha-2-macroglobulin bait region" evidence="4">
    <location>
        <begin position="974"/>
        <end position="1116"/>
    </location>
</feature>
<feature type="signal peptide" evidence="3">
    <location>
        <begin position="1"/>
        <end position="19"/>
    </location>
</feature>
<gene>
    <name evidence="6" type="ORF">SAMN05444281_1736</name>
</gene>
<dbReference type="GO" id="GO:0004866">
    <property type="term" value="F:endopeptidase inhibitor activity"/>
    <property type="evidence" value="ECO:0007669"/>
    <property type="project" value="InterPro"/>
</dbReference>
<dbReference type="InterPro" id="IPR013783">
    <property type="entry name" value="Ig-like_fold"/>
</dbReference>
<dbReference type="Pfam" id="PF07703">
    <property type="entry name" value="A2M_BRD"/>
    <property type="match status" value="1"/>
</dbReference>
<dbReference type="Pfam" id="PF11974">
    <property type="entry name" value="bMG3"/>
    <property type="match status" value="1"/>
</dbReference>
<keyword evidence="7" id="KW-1185">Reference proteome</keyword>
<dbReference type="Pfam" id="PF01835">
    <property type="entry name" value="MG2"/>
    <property type="match status" value="1"/>
</dbReference>
<dbReference type="InterPro" id="IPR011626">
    <property type="entry name" value="Alpha-macroglobulin_TED"/>
</dbReference>
<comment type="similarity">
    <text evidence="1">Belongs to the protease inhibitor I39 (alpha-2-macroglobulin) family. Bacterial alpha-2-macroglobulin subfamily.</text>
</comment>
<evidence type="ECO:0000313" key="6">
    <source>
        <dbReference type="EMBL" id="SHH73552.1"/>
    </source>
</evidence>
<dbReference type="SUPFAM" id="SSF48239">
    <property type="entry name" value="Terpenoid cyclases/Protein prenyltransferases"/>
    <property type="match status" value="1"/>
</dbReference>
<name>A0A1M5VE63_9FLAO</name>